<feature type="domain" description="Carbohydrate kinase FGGY N-terminal" evidence="5">
    <location>
        <begin position="6"/>
        <end position="257"/>
    </location>
</feature>
<dbReference type="PANTHER" id="PTHR43095">
    <property type="entry name" value="SUGAR KINASE"/>
    <property type="match status" value="1"/>
</dbReference>
<protein>
    <recommendedName>
        <fullName evidence="9">Xylulokinase</fullName>
    </recommendedName>
</protein>
<evidence type="ECO:0008006" key="9">
    <source>
        <dbReference type="Google" id="ProtNLM"/>
    </source>
</evidence>
<dbReference type="CDD" id="cd07805">
    <property type="entry name" value="ASKHA_NBD_FGGY_CvXK-like"/>
    <property type="match status" value="1"/>
</dbReference>
<sequence>MHLNEYIASFDIGTTGCKGTLVGRDGRLDYEAEVPVETLFGKGDPAARDQRTVEQHPEQWLEAVASIARSWWAAGVRPEQVRIVAMSGQMQDVIPVGSDGLPVRPAILYSDARAAEQAERIACELGEATIREVTGNHMDGSIPLAKLLWMKEREPELMAASDRILFSSKDYVIRRLTGRYVTDPTSAATSGLMELSGRTWRSDWLERLGLDPAKLPDLLATDDIAGEVHAEAAALTGFAAGTPVLCGIGDAGASTLGAGVAERGDMYVYLGTTGWVAASVERPGHHADGLFHLAHAERGLLIAIAPLMNAGNAHKWAVSVFGGGAEGQDAYAAFEREAASFDRAAGEVLFLPYLNGERCPVQDASASGSFVGLRTTTTRAEMGCAVLEGVALAMRQVMEILSGGRLPERLTLIGGGSRSDTWCRIFADVCGAEVTVPGDAQYLPALGCASAGFVRLGWADSYADFTRRVLHTRPSVTYAPDAANAAAYERKYAKYVKLYPALAELF</sequence>
<evidence type="ECO:0000256" key="4">
    <source>
        <dbReference type="RuleBase" id="RU003733"/>
    </source>
</evidence>
<dbReference type="AlphaFoldDB" id="A0A927H338"/>
<evidence type="ECO:0000256" key="1">
    <source>
        <dbReference type="ARBA" id="ARBA00009156"/>
    </source>
</evidence>
<dbReference type="PROSITE" id="PS00445">
    <property type="entry name" value="FGGY_KINASES_2"/>
    <property type="match status" value="1"/>
</dbReference>
<dbReference type="InterPro" id="IPR018485">
    <property type="entry name" value="FGGY_C"/>
</dbReference>
<comment type="caution">
    <text evidence="7">The sequence shown here is derived from an EMBL/GenBank/DDBJ whole genome shotgun (WGS) entry which is preliminary data.</text>
</comment>
<keyword evidence="8" id="KW-1185">Reference proteome</keyword>
<dbReference type="PANTHER" id="PTHR43095:SF5">
    <property type="entry name" value="XYLULOSE KINASE"/>
    <property type="match status" value="1"/>
</dbReference>
<dbReference type="Gene3D" id="3.30.420.40">
    <property type="match status" value="2"/>
</dbReference>
<dbReference type="InterPro" id="IPR018483">
    <property type="entry name" value="Carb_kinase_FGGY_CS"/>
</dbReference>
<dbReference type="GO" id="GO:0016773">
    <property type="term" value="F:phosphotransferase activity, alcohol group as acceptor"/>
    <property type="evidence" value="ECO:0007669"/>
    <property type="project" value="InterPro"/>
</dbReference>
<evidence type="ECO:0000259" key="5">
    <source>
        <dbReference type="Pfam" id="PF00370"/>
    </source>
</evidence>
<dbReference type="GO" id="GO:0005975">
    <property type="term" value="P:carbohydrate metabolic process"/>
    <property type="evidence" value="ECO:0007669"/>
    <property type="project" value="InterPro"/>
</dbReference>
<dbReference type="Pfam" id="PF00370">
    <property type="entry name" value="FGGY_N"/>
    <property type="match status" value="1"/>
</dbReference>
<dbReference type="InterPro" id="IPR000577">
    <property type="entry name" value="Carb_kinase_FGGY"/>
</dbReference>
<evidence type="ECO:0000256" key="3">
    <source>
        <dbReference type="ARBA" id="ARBA00022777"/>
    </source>
</evidence>
<evidence type="ECO:0000313" key="7">
    <source>
        <dbReference type="EMBL" id="MBD2866896.1"/>
    </source>
</evidence>
<reference evidence="7" key="1">
    <citation type="submission" date="2020-09" db="EMBL/GenBank/DDBJ databases">
        <title>A novel bacterium of genus Paenibacillus, isolated from South China Sea.</title>
        <authorList>
            <person name="Huang H."/>
            <person name="Mo K."/>
            <person name="Hu Y."/>
        </authorList>
    </citation>
    <scope>NUCLEOTIDE SEQUENCE</scope>
    <source>
        <strain evidence="7">IB182363</strain>
    </source>
</reference>
<keyword evidence="2 4" id="KW-0808">Transferase</keyword>
<dbReference type="InterPro" id="IPR018484">
    <property type="entry name" value="FGGY_N"/>
</dbReference>
<comment type="similarity">
    <text evidence="1 4">Belongs to the FGGY kinase family.</text>
</comment>
<gene>
    <name evidence="7" type="ORF">IDH45_33515</name>
</gene>
<dbReference type="PIRSF" id="PIRSF000538">
    <property type="entry name" value="GlpK"/>
    <property type="match status" value="1"/>
</dbReference>
<dbReference type="RefSeq" id="WP_190932510.1">
    <property type="nucleotide sequence ID" value="NZ_JACXJA010000078.1"/>
</dbReference>
<dbReference type="Pfam" id="PF02782">
    <property type="entry name" value="FGGY_C"/>
    <property type="match status" value="1"/>
</dbReference>
<dbReference type="InterPro" id="IPR043129">
    <property type="entry name" value="ATPase_NBD"/>
</dbReference>
<organism evidence="7 8">
    <name type="scientific">Paenibacillus oceani</name>
    <dbReference type="NCBI Taxonomy" id="2772510"/>
    <lineage>
        <taxon>Bacteria</taxon>
        <taxon>Bacillati</taxon>
        <taxon>Bacillota</taxon>
        <taxon>Bacilli</taxon>
        <taxon>Bacillales</taxon>
        <taxon>Paenibacillaceae</taxon>
        <taxon>Paenibacillus</taxon>
    </lineage>
</organism>
<accession>A0A927H338</accession>
<dbReference type="Proteomes" id="UP000639396">
    <property type="component" value="Unassembled WGS sequence"/>
</dbReference>
<evidence type="ECO:0000259" key="6">
    <source>
        <dbReference type="Pfam" id="PF02782"/>
    </source>
</evidence>
<proteinExistence type="inferred from homology"/>
<evidence type="ECO:0000256" key="2">
    <source>
        <dbReference type="ARBA" id="ARBA00022679"/>
    </source>
</evidence>
<dbReference type="SUPFAM" id="SSF53067">
    <property type="entry name" value="Actin-like ATPase domain"/>
    <property type="match status" value="2"/>
</dbReference>
<feature type="domain" description="Carbohydrate kinase FGGY C-terminal" evidence="6">
    <location>
        <begin position="267"/>
        <end position="454"/>
    </location>
</feature>
<name>A0A927H338_9BACL</name>
<dbReference type="InterPro" id="IPR050406">
    <property type="entry name" value="FGGY_Carb_Kinase"/>
</dbReference>
<dbReference type="EMBL" id="JACXJA010000078">
    <property type="protein sequence ID" value="MBD2866896.1"/>
    <property type="molecule type" value="Genomic_DNA"/>
</dbReference>
<keyword evidence="3 4" id="KW-0418">Kinase</keyword>
<dbReference type="GO" id="GO:0016301">
    <property type="term" value="F:kinase activity"/>
    <property type="evidence" value="ECO:0007669"/>
    <property type="project" value="UniProtKB-KW"/>
</dbReference>
<evidence type="ECO:0000313" key="8">
    <source>
        <dbReference type="Proteomes" id="UP000639396"/>
    </source>
</evidence>